<gene>
    <name evidence="2" type="ORF">DealDRAFT_3086</name>
</gene>
<evidence type="ECO:0000313" key="2">
    <source>
        <dbReference type="EMBL" id="EEG76046.1"/>
    </source>
</evidence>
<dbReference type="InterPro" id="IPR002145">
    <property type="entry name" value="CopG"/>
</dbReference>
<name>C0GKS7_DETAL</name>
<dbReference type="Proteomes" id="UP000006443">
    <property type="component" value="Unassembled WGS sequence"/>
</dbReference>
<dbReference type="EMBL" id="ACJM01000027">
    <property type="protein sequence ID" value="EEG76046.1"/>
    <property type="molecule type" value="Genomic_DNA"/>
</dbReference>
<dbReference type="AlphaFoldDB" id="C0GKS7"/>
<keyword evidence="3" id="KW-1185">Reference proteome</keyword>
<comment type="caution">
    <text evidence="2">The sequence shown here is derived from an EMBL/GenBank/DDBJ whole genome shotgun (WGS) entry which is preliminary data.</text>
</comment>
<evidence type="ECO:0000313" key="3">
    <source>
        <dbReference type="Proteomes" id="UP000006443"/>
    </source>
</evidence>
<proteinExistence type="predicted"/>
<dbReference type="RefSeq" id="WP_008519149.1">
    <property type="nucleotide sequence ID" value="NZ_ACJM01000027.1"/>
</dbReference>
<evidence type="ECO:0000259" key="1">
    <source>
        <dbReference type="Pfam" id="PF01402"/>
    </source>
</evidence>
<dbReference type="STRING" id="555088.DealDRAFT_3086"/>
<accession>C0GKS7</accession>
<dbReference type="InterPro" id="IPR010985">
    <property type="entry name" value="Ribbon_hlx_hlx"/>
</dbReference>
<feature type="domain" description="Ribbon-helix-helix protein CopG" evidence="1">
    <location>
        <begin position="2"/>
        <end position="38"/>
    </location>
</feature>
<organism evidence="2 3">
    <name type="scientific">Dethiobacter alkaliphilus AHT 1</name>
    <dbReference type="NCBI Taxonomy" id="555088"/>
    <lineage>
        <taxon>Bacteria</taxon>
        <taxon>Bacillati</taxon>
        <taxon>Bacillota</taxon>
        <taxon>Dethiobacteria</taxon>
        <taxon>Dethiobacterales</taxon>
        <taxon>Dethiobacteraceae</taxon>
        <taxon>Dethiobacter</taxon>
    </lineage>
</organism>
<dbReference type="SUPFAM" id="SSF47598">
    <property type="entry name" value="Ribbon-helix-helix"/>
    <property type="match status" value="1"/>
</dbReference>
<dbReference type="GO" id="GO:0006355">
    <property type="term" value="P:regulation of DNA-templated transcription"/>
    <property type="evidence" value="ECO:0007669"/>
    <property type="project" value="InterPro"/>
</dbReference>
<reference evidence="2 3" key="1">
    <citation type="submission" date="2009-02" db="EMBL/GenBank/DDBJ databases">
        <title>Sequencing of the draft genome and assembly of Dethiobacter alkaliphilus AHT 1.</title>
        <authorList>
            <consortium name="US DOE Joint Genome Institute (JGI-PGF)"/>
            <person name="Lucas S."/>
            <person name="Copeland A."/>
            <person name="Lapidus A."/>
            <person name="Glavina del Rio T."/>
            <person name="Dalin E."/>
            <person name="Tice H."/>
            <person name="Bruce D."/>
            <person name="Goodwin L."/>
            <person name="Pitluck S."/>
            <person name="Larimer F."/>
            <person name="Land M.L."/>
            <person name="Hauser L."/>
            <person name="Muyzer G."/>
        </authorList>
    </citation>
    <scope>NUCLEOTIDE SEQUENCE [LARGE SCALE GENOMIC DNA]</scope>
    <source>
        <strain evidence="2 3">AHT 1</strain>
    </source>
</reference>
<dbReference type="eggNOG" id="COG3905">
    <property type="taxonomic scope" value="Bacteria"/>
</dbReference>
<protein>
    <submittedName>
        <fullName evidence="2">Putative transcriptional regulator, CopG family</fullName>
    </submittedName>
</protein>
<dbReference type="Pfam" id="PF01402">
    <property type="entry name" value="RHH_1"/>
    <property type="match status" value="1"/>
</dbReference>
<dbReference type="InterPro" id="IPR013321">
    <property type="entry name" value="Arc_rbn_hlx_hlx"/>
</dbReference>
<sequence length="82" mass="9466">MISIRLPQELEKKLEEFAVKEQMTKSDIIRKALQVFLENQELREQPYLLGEDLFGKCGSGSASLSTEYKKKVREIIHANKPD</sequence>
<dbReference type="Gene3D" id="1.10.1220.10">
    <property type="entry name" value="Met repressor-like"/>
    <property type="match status" value="1"/>
</dbReference>